<evidence type="ECO:0000313" key="4">
    <source>
        <dbReference type="Proteomes" id="UP000315540"/>
    </source>
</evidence>
<dbReference type="InterPro" id="IPR050282">
    <property type="entry name" value="Cycloisomerase_2"/>
</dbReference>
<dbReference type="SUPFAM" id="SSF51004">
    <property type="entry name" value="C-terminal (heme d1) domain of cytochrome cd1-nitrite reductase"/>
    <property type="match status" value="1"/>
</dbReference>
<dbReference type="InterPro" id="IPR015943">
    <property type="entry name" value="WD40/YVTN_repeat-like_dom_sf"/>
</dbReference>
<dbReference type="Pfam" id="PF10282">
    <property type="entry name" value="Lactonase"/>
    <property type="match status" value="1"/>
</dbReference>
<evidence type="ECO:0000313" key="3">
    <source>
        <dbReference type="EMBL" id="TPN84409.1"/>
    </source>
</evidence>
<dbReference type="AlphaFoldDB" id="A0A504JBW1"/>
<dbReference type="Proteomes" id="UP000315540">
    <property type="component" value="Unassembled WGS sequence"/>
</dbReference>
<dbReference type="GO" id="GO:0006006">
    <property type="term" value="P:glucose metabolic process"/>
    <property type="evidence" value="ECO:0007669"/>
    <property type="project" value="UniProtKB-KW"/>
</dbReference>
<evidence type="ECO:0000256" key="1">
    <source>
        <dbReference type="ARBA" id="ARBA00005564"/>
    </source>
</evidence>
<dbReference type="PANTHER" id="PTHR30344:SF1">
    <property type="entry name" value="6-PHOSPHOGLUCONOLACTONASE"/>
    <property type="match status" value="1"/>
</dbReference>
<dbReference type="InterPro" id="IPR019405">
    <property type="entry name" value="Lactonase_7-beta_prop"/>
</dbReference>
<comment type="similarity">
    <text evidence="1">Belongs to the cycloisomerase 2 family.</text>
</comment>
<dbReference type="GO" id="GO:0017057">
    <property type="term" value="F:6-phosphogluconolactonase activity"/>
    <property type="evidence" value="ECO:0007669"/>
    <property type="project" value="TreeGrafter"/>
</dbReference>
<name>A0A504JBW1_9FLAO</name>
<dbReference type="RefSeq" id="WP_140594745.1">
    <property type="nucleotide sequence ID" value="NZ_VFWZ01000005.1"/>
</dbReference>
<dbReference type="OrthoDB" id="9790815at2"/>
<reference evidence="3 4" key="1">
    <citation type="submission" date="2019-06" db="EMBL/GenBank/DDBJ databases">
        <authorList>
            <person name="Meng X."/>
        </authorList>
    </citation>
    <scope>NUCLEOTIDE SEQUENCE [LARGE SCALE GENOMIC DNA]</scope>
    <source>
        <strain evidence="3 4">M625</strain>
    </source>
</reference>
<keyword evidence="4" id="KW-1185">Reference proteome</keyword>
<keyword evidence="2" id="KW-0313">Glucose metabolism</keyword>
<evidence type="ECO:0000256" key="2">
    <source>
        <dbReference type="ARBA" id="ARBA00022526"/>
    </source>
</evidence>
<organism evidence="3 4">
    <name type="scientific">Aquimarina algicola</name>
    <dbReference type="NCBI Taxonomy" id="2589995"/>
    <lineage>
        <taxon>Bacteria</taxon>
        <taxon>Pseudomonadati</taxon>
        <taxon>Bacteroidota</taxon>
        <taxon>Flavobacteriia</taxon>
        <taxon>Flavobacteriales</taxon>
        <taxon>Flavobacteriaceae</taxon>
        <taxon>Aquimarina</taxon>
    </lineage>
</organism>
<gene>
    <name evidence="3" type="ORF">FHK87_15855</name>
</gene>
<sequence length="375" mass="42032">MIKLYLNKFLLIVLLVLVGGCKSVDYTQKKTSYWMYLSTSPAKDSDGIDIYIWNPEKGELKFYKKSKSLKKSKYIEINTAKNKLYSANDGVLSTYHIEKNGDLTVVDTLSYGKEKGAFLSLNNTKQFLLSSLYKSGKLMTFRLDSTGDIECKVTDIQHIGKGSNMRRQKSAHPHMSIQPRNSNVVIVPDLGDDKVYSYTLLQNGECVPSELPFVKLPDGVGPRYVAFHPSKEIIYILTELTSEIYVYSYHPKKGITEFINKISILPSGFKTLNTSADIAITDNGKFLYASNRGHNSIAICELDSLGNINFKHTIASNGDIPREFTLDPTGQFLLVANQKSNNLCVFKINQHTGNLILKQNISTGDSPQGFGFFRK</sequence>
<protein>
    <submittedName>
        <fullName evidence="3">Lactonase family protein</fullName>
    </submittedName>
</protein>
<dbReference type="PANTHER" id="PTHR30344">
    <property type="entry name" value="6-PHOSPHOGLUCONOLACTONASE-RELATED"/>
    <property type="match status" value="1"/>
</dbReference>
<accession>A0A504JBW1</accession>
<comment type="caution">
    <text evidence="3">The sequence shown here is derived from an EMBL/GenBank/DDBJ whole genome shotgun (WGS) entry which is preliminary data.</text>
</comment>
<dbReference type="Gene3D" id="2.130.10.10">
    <property type="entry name" value="YVTN repeat-like/Quinoprotein amine dehydrogenase"/>
    <property type="match status" value="1"/>
</dbReference>
<proteinExistence type="inferred from homology"/>
<keyword evidence="2" id="KW-0119">Carbohydrate metabolism</keyword>
<dbReference type="EMBL" id="VFWZ01000005">
    <property type="protein sequence ID" value="TPN84409.1"/>
    <property type="molecule type" value="Genomic_DNA"/>
</dbReference>
<dbReference type="PROSITE" id="PS51257">
    <property type="entry name" value="PROKAR_LIPOPROTEIN"/>
    <property type="match status" value="1"/>
</dbReference>
<dbReference type="InterPro" id="IPR011048">
    <property type="entry name" value="Haem_d1_sf"/>
</dbReference>